<reference evidence="1" key="1">
    <citation type="submission" date="2022-04" db="EMBL/GenBank/DDBJ databases">
        <title>Genome of the entomopathogenic fungus Entomophthora muscae.</title>
        <authorList>
            <person name="Elya C."/>
            <person name="Lovett B.R."/>
            <person name="Lee E."/>
            <person name="Macias A.M."/>
            <person name="Hajek A.E."/>
            <person name="De Bivort B.L."/>
            <person name="Kasson M.T."/>
            <person name="De Fine Licht H.H."/>
            <person name="Stajich J.E."/>
        </authorList>
    </citation>
    <scope>NUCLEOTIDE SEQUENCE</scope>
    <source>
        <strain evidence="1">Berkeley</strain>
    </source>
</reference>
<sequence length="118" mass="13790">MSNQGSTGDNGPQVTSKTRIIQQQVDEVVGIMQDNVEKVMEKQERLETLNDKADALNDNSMQFKRGANKVRKAMWWKDLKLKNYHRHYSFDYYHSHNSCLYIGFQRKSLAIFTYNPLG</sequence>
<name>A0ACC2UGY9_9FUNG</name>
<evidence type="ECO:0000313" key="1">
    <source>
        <dbReference type="EMBL" id="KAJ9086069.1"/>
    </source>
</evidence>
<comment type="caution">
    <text evidence="1">The sequence shown here is derived from an EMBL/GenBank/DDBJ whole genome shotgun (WGS) entry which is preliminary data.</text>
</comment>
<organism evidence="1 2">
    <name type="scientific">Entomophthora muscae</name>
    <dbReference type="NCBI Taxonomy" id="34485"/>
    <lineage>
        <taxon>Eukaryota</taxon>
        <taxon>Fungi</taxon>
        <taxon>Fungi incertae sedis</taxon>
        <taxon>Zoopagomycota</taxon>
        <taxon>Entomophthoromycotina</taxon>
        <taxon>Entomophthoromycetes</taxon>
        <taxon>Entomophthorales</taxon>
        <taxon>Entomophthoraceae</taxon>
        <taxon>Entomophthora</taxon>
    </lineage>
</organism>
<dbReference type="EMBL" id="QTSX02000734">
    <property type="protein sequence ID" value="KAJ9086069.1"/>
    <property type="molecule type" value="Genomic_DNA"/>
</dbReference>
<dbReference type="Proteomes" id="UP001165960">
    <property type="component" value="Unassembled WGS sequence"/>
</dbReference>
<evidence type="ECO:0000313" key="2">
    <source>
        <dbReference type="Proteomes" id="UP001165960"/>
    </source>
</evidence>
<gene>
    <name evidence="1" type="primary">SNC2_1</name>
    <name evidence="1" type="ORF">DSO57_1008003</name>
</gene>
<keyword evidence="2" id="KW-1185">Reference proteome</keyword>
<proteinExistence type="predicted"/>
<accession>A0ACC2UGY9</accession>
<protein>
    <submittedName>
        <fullName evidence="1">Vesicle membrane receptor protein (V-SNARE)</fullName>
    </submittedName>
</protein>
<keyword evidence="1" id="KW-0675">Receptor</keyword>